<dbReference type="GO" id="GO:0016491">
    <property type="term" value="F:oxidoreductase activity"/>
    <property type="evidence" value="ECO:0007669"/>
    <property type="project" value="UniProtKB-KW"/>
</dbReference>
<comment type="pathway">
    <text evidence="12">Cofactor biosynthesis; adenosylcobalamin biosynthesis; precorrin-2 from uroporphyrinogen III: step 1/1.</text>
</comment>
<protein>
    <recommendedName>
        <fullName evidence="2">uroporphyrinogen-III C-methyltransferase</fullName>
        <ecNumber evidence="2">2.1.1.107</ecNumber>
    </recommendedName>
</protein>
<dbReference type="GO" id="GO:0016829">
    <property type="term" value="F:lyase activity"/>
    <property type="evidence" value="ECO:0007669"/>
    <property type="project" value="UniProtKB-KW"/>
</dbReference>
<dbReference type="Gene3D" id="3.30.950.10">
    <property type="entry name" value="Methyltransferase, Cobalt-precorrin-4 Transmethylase, Domain 2"/>
    <property type="match status" value="1"/>
</dbReference>
<keyword evidence="6" id="KW-0949">S-adenosyl-L-methionine</keyword>
<dbReference type="PANTHER" id="PTHR45790">
    <property type="entry name" value="SIROHEME SYNTHASE-RELATED"/>
    <property type="match status" value="1"/>
</dbReference>
<evidence type="ECO:0000256" key="10">
    <source>
        <dbReference type="ARBA" id="ARBA00023268"/>
    </source>
</evidence>
<dbReference type="GO" id="GO:0032259">
    <property type="term" value="P:methylation"/>
    <property type="evidence" value="ECO:0007669"/>
    <property type="project" value="UniProtKB-KW"/>
</dbReference>
<keyword evidence="3" id="KW-0169">Cobalamin biosynthesis</keyword>
<sequence>MFLSKPFSPLAQILSRIIHQNSDHRSASVTPPAVDKRQVGKSRGQVHLIGCGPGAADLLTVRADQLIRNAQVVIYDRLVSKEIIDLIPASAERHYVGKAPGNHSVLQSKIGELMVSEARRGKSVLRLKGGDPAIFARMAEEIDALNHASIDWQIVPGITAASGCAAAAGIPLTDRDSAHQVRFITATHHADHLRHDWSSLARRDQTLVFYMGLEALPSISARLQKHGLPADWPILLIENGTRAEQRNLLATLGTIVEKTQQAQFQTPSLIIVGEVTRTAKQQAIALARAQEVA</sequence>
<dbReference type="RefSeq" id="WP_132293609.1">
    <property type="nucleotide sequence ID" value="NZ_SMFU01000009.1"/>
</dbReference>
<evidence type="ECO:0000313" key="15">
    <source>
        <dbReference type="Proteomes" id="UP000294546"/>
    </source>
</evidence>
<gene>
    <name evidence="14" type="ORF">CLV83_2872</name>
</gene>
<dbReference type="Gene3D" id="3.40.1010.10">
    <property type="entry name" value="Cobalt-precorrin-4 Transmethylase, Domain 1"/>
    <property type="match status" value="1"/>
</dbReference>
<keyword evidence="4 14" id="KW-0489">Methyltransferase</keyword>
<dbReference type="NCBIfam" id="NF004790">
    <property type="entry name" value="PRK06136.1"/>
    <property type="match status" value="1"/>
</dbReference>
<feature type="domain" description="Tetrapyrrole methylase" evidence="13">
    <location>
        <begin position="46"/>
        <end position="255"/>
    </location>
</feature>
<comment type="similarity">
    <text evidence="1">Belongs to the precorrin methyltransferase family.</text>
</comment>
<accession>A0A4R1GG83</accession>
<evidence type="ECO:0000256" key="6">
    <source>
        <dbReference type="ARBA" id="ARBA00022691"/>
    </source>
</evidence>
<dbReference type="Pfam" id="PF00590">
    <property type="entry name" value="TP_methylase"/>
    <property type="match status" value="1"/>
</dbReference>
<keyword evidence="10" id="KW-0511">Multifunctional enzyme</keyword>
<comment type="pathway">
    <text evidence="11">Porphyrin-containing compound metabolism; siroheme biosynthesis; precorrin-2 from uroporphyrinogen III: step 1/1.</text>
</comment>
<keyword evidence="5 14" id="KW-0808">Transferase</keyword>
<evidence type="ECO:0000259" key="13">
    <source>
        <dbReference type="Pfam" id="PF00590"/>
    </source>
</evidence>
<dbReference type="InterPro" id="IPR050161">
    <property type="entry name" value="Siro_Cobalamin_biosynth"/>
</dbReference>
<dbReference type="GO" id="GO:0009236">
    <property type="term" value="P:cobalamin biosynthetic process"/>
    <property type="evidence" value="ECO:0007669"/>
    <property type="project" value="UniProtKB-KW"/>
</dbReference>
<dbReference type="UniPathway" id="UPA00262">
    <property type="reaction ID" value="UER00211"/>
</dbReference>
<dbReference type="InterPro" id="IPR000878">
    <property type="entry name" value="4pyrrol_Mease"/>
</dbReference>
<evidence type="ECO:0000256" key="5">
    <source>
        <dbReference type="ARBA" id="ARBA00022679"/>
    </source>
</evidence>
<evidence type="ECO:0000256" key="4">
    <source>
        <dbReference type="ARBA" id="ARBA00022603"/>
    </source>
</evidence>
<dbReference type="GO" id="GO:0004851">
    <property type="term" value="F:uroporphyrin-III C-methyltransferase activity"/>
    <property type="evidence" value="ECO:0007669"/>
    <property type="project" value="UniProtKB-EC"/>
</dbReference>
<proteinExistence type="inferred from homology"/>
<dbReference type="OrthoDB" id="9815856at2"/>
<organism evidence="14 15">
    <name type="scientific">Marinobacterium mangrovicola</name>
    <dbReference type="NCBI Taxonomy" id="1476959"/>
    <lineage>
        <taxon>Bacteria</taxon>
        <taxon>Pseudomonadati</taxon>
        <taxon>Pseudomonadota</taxon>
        <taxon>Gammaproteobacteria</taxon>
        <taxon>Oceanospirillales</taxon>
        <taxon>Oceanospirillaceae</taxon>
        <taxon>Marinobacterium</taxon>
    </lineage>
</organism>
<dbReference type="InterPro" id="IPR014776">
    <property type="entry name" value="4pyrrole_Mease_sub2"/>
</dbReference>
<dbReference type="NCBIfam" id="TIGR01469">
    <property type="entry name" value="cobA_cysG_Cterm"/>
    <property type="match status" value="1"/>
</dbReference>
<keyword evidence="7" id="KW-0560">Oxidoreductase</keyword>
<dbReference type="GO" id="GO:0019354">
    <property type="term" value="P:siroheme biosynthetic process"/>
    <property type="evidence" value="ECO:0007669"/>
    <property type="project" value="UniProtKB-UniPathway"/>
</dbReference>
<dbReference type="InterPro" id="IPR006366">
    <property type="entry name" value="CobA/CysG_C"/>
</dbReference>
<dbReference type="InterPro" id="IPR035996">
    <property type="entry name" value="4pyrrol_Methylase_sf"/>
</dbReference>
<dbReference type="InterPro" id="IPR014777">
    <property type="entry name" value="4pyrrole_Mease_sub1"/>
</dbReference>
<name>A0A4R1GG83_9GAMM</name>
<dbReference type="EC" id="2.1.1.107" evidence="2"/>
<keyword evidence="15" id="KW-1185">Reference proteome</keyword>
<dbReference type="AlphaFoldDB" id="A0A4R1GG83"/>
<evidence type="ECO:0000256" key="7">
    <source>
        <dbReference type="ARBA" id="ARBA00023002"/>
    </source>
</evidence>
<keyword evidence="9" id="KW-0627">Porphyrin biosynthesis</keyword>
<dbReference type="EMBL" id="SMFU01000009">
    <property type="protein sequence ID" value="TCK05931.1"/>
    <property type="molecule type" value="Genomic_DNA"/>
</dbReference>
<dbReference type="FunFam" id="3.40.1010.10:FF:000001">
    <property type="entry name" value="Siroheme synthase"/>
    <property type="match status" value="1"/>
</dbReference>
<evidence type="ECO:0000256" key="2">
    <source>
        <dbReference type="ARBA" id="ARBA00012162"/>
    </source>
</evidence>
<evidence type="ECO:0000256" key="11">
    <source>
        <dbReference type="ARBA" id="ARBA00025705"/>
    </source>
</evidence>
<evidence type="ECO:0000256" key="1">
    <source>
        <dbReference type="ARBA" id="ARBA00005879"/>
    </source>
</evidence>
<dbReference type="CDD" id="cd11642">
    <property type="entry name" value="SUMT"/>
    <property type="match status" value="1"/>
</dbReference>
<evidence type="ECO:0000313" key="14">
    <source>
        <dbReference type="EMBL" id="TCK05931.1"/>
    </source>
</evidence>
<evidence type="ECO:0000256" key="9">
    <source>
        <dbReference type="ARBA" id="ARBA00023244"/>
    </source>
</evidence>
<dbReference type="Proteomes" id="UP000294546">
    <property type="component" value="Unassembled WGS sequence"/>
</dbReference>
<comment type="caution">
    <text evidence="14">The sequence shown here is derived from an EMBL/GenBank/DDBJ whole genome shotgun (WGS) entry which is preliminary data.</text>
</comment>
<dbReference type="SUPFAM" id="SSF53790">
    <property type="entry name" value="Tetrapyrrole methylase"/>
    <property type="match status" value="1"/>
</dbReference>
<dbReference type="PANTHER" id="PTHR45790:SF1">
    <property type="entry name" value="SIROHEME SYNTHASE"/>
    <property type="match status" value="1"/>
</dbReference>
<dbReference type="FunFam" id="3.30.950.10:FF:000001">
    <property type="entry name" value="Siroheme synthase"/>
    <property type="match status" value="1"/>
</dbReference>
<evidence type="ECO:0000256" key="3">
    <source>
        <dbReference type="ARBA" id="ARBA00022573"/>
    </source>
</evidence>
<reference evidence="14 15" key="1">
    <citation type="submission" date="2019-03" db="EMBL/GenBank/DDBJ databases">
        <title>Genomic Encyclopedia of Archaeal and Bacterial Type Strains, Phase II (KMG-II): from individual species to whole genera.</title>
        <authorList>
            <person name="Goeker M."/>
        </authorList>
    </citation>
    <scope>NUCLEOTIDE SEQUENCE [LARGE SCALE GENOMIC DNA]</scope>
    <source>
        <strain evidence="14 15">DSM 27697</strain>
    </source>
</reference>
<evidence type="ECO:0000256" key="8">
    <source>
        <dbReference type="ARBA" id="ARBA00023239"/>
    </source>
</evidence>
<evidence type="ECO:0000256" key="12">
    <source>
        <dbReference type="ARBA" id="ARBA00060548"/>
    </source>
</evidence>
<keyword evidence="8" id="KW-0456">Lyase</keyword>